<feature type="compositionally biased region" description="Polar residues" evidence="1">
    <location>
        <begin position="357"/>
        <end position="370"/>
    </location>
</feature>
<accession>A0A2R6NRF5</accession>
<dbReference type="AlphaFoldDB" id="A0A2R6NRF5"/>
<evidence type="ECO:0000313" key="3">
    <source>
        <dbReference type="EMBL" id="PSR75219.1"/>
    </source>
</evidence>
<feature type="compositionally biased region" description="Low complexity" evidence="1">
    <location>
        <begin position="158"/>
        <end position="171"/>
    </location>
</feature>
<feature type="region of interest" description="Disordered" evidence="1">
    <location>
        <begin position="143"/>
        <end position="260"/>
    </location>
</feature>
<organism evidence="3 4">
    <name type="scientific">Hermanssonia centrifuga</name>
    <dbReference type="NCBI Taxonomy" id="98765"/>
    <lineage>
        <taxon>Eukaryota</taxon>
        <taxon>Fungi</taxon>
        <taxon>Dikarya</taxon>
        <taxon>Basidiomycota</taxon>
        <taxon>Agaricomycotina</taxon>
        <taxon>Agaricomycetes</taxon>
        <taxon>Polyporales</taxon>
        <taxon>Meruliaceae</taxon>
        <taxon>Hermanssonia</taxon>
    </lineage>
</organism>
<reference evidence="3 4" key="1">
    <citation type="submission" date="2018-02" db="EMBL/GenBank/DDBJ databases">
        <title>Genome sequence of the basidiomycete white-rot fungus Phlebia centrifuga.</title>
        <authorList>
            <person name="Granchi Z."/>
            <person name="Peng M."/>
            <person name="de Vries R.P."/>
            <person name="Hilden K."/>
            <person name="Makela M.R."/>
            <person name="Grigoriev I."/>
            <person name="Riley R."/>
        </authorList>
    </citation>
    <scope>NUCLEOTIDE SEQUENCE [LARGE SCALE GENOMIC DNA]</scope>
    <source>
        <strain evidence="3 4">FBCC195</strain>
    </source>
</reference>
<dbReference type="Proteomes" id="UP000186601">
    <property type="component" value="Unassembled WGS sequence"/>
</dbReference>
<feature type="compositionally biased region" description="Polar residues" evidence="1">
    <location>
        <begin position="400"/>
        <end position="419"/>
    </location>
</feature>
<gene>
    <name evidence="3" type="ORF">PHLCEN_2v9260</name>
</gene>
<feature type="region of interest" description="Disordered" evidence="1">
    <location>
        <begin position="348"/>
        <end position="485"/>
    </location>
</feature>
<keyword evidence="2" id="KW-0812">Transmembrane</keyword>
<keyword evidence="2" id="KW-0472">Membrane</keyword>
<feature type="compositionally biased region" description="Low complexity" evidence="1">
    <location>
        <begin position="239"/>
        <end position="257"/>
    </location>
</feature>
<dbReference type="EMBL" id="MLYV02000917">
    <property type="protein sequence ID" value="PSR75219.1"/>
    <property type="molecule type" value="Genomic_DNA"/>
</dbReference>
<comment type="caution">
    <text evidence="3">The sequence shown here is derived from an EMBL/GenBank/DDBJ whole genome shotgun (WGS) entry which is preliminary data.</text>
</comment>
<keyword evidence="4" id="KW-1185">Reference proteome</keyword>
<feature type="compositionally biased region" description="Low complexity" evidence="1">
    <location>
        <begin position="196"/>
        <end position="211"/>
    </location>
</feature>
<proteinExistence type="predicted"/>
<feature type="transmembrane region" description="Helical" evidence="2">
    <location>
        <begin position="270"/>
        <end position="291"/>
    </location>
</feature>
<sequence length="522" mass="54075">MSDGATVTYDDSKSGQVKYAAGPWYPLAATDPDNSTWQDGTLSGVNAAAAFTFTFTGSRVVVYGYLRGQGYTIAIPTESSYSIDGVLMNNYIAPQVTVDQSKVQFFDSGDIGALSHFMSVSITSATNDFPYYLDFITVVPPPPPVTTSSTPPPPPPQTTSTSPAAQQSPQSNTPPPAQIGTSAAPGTPNPVPPSSKSPASDSPQSASAQSSTFILPPQPAGGSTTTIIENGSSVAVQIAPSDPSSSSMPSPTPALAPDNSASLHTKVGPIAGGVVGGVVVLIAALVLFFLCRRHKKSRNVRTNNNNVNLIEGRVMQETGVGNGASGVTPYMLPRDYGTASAPMVPRQTAAPLAPGSVSGTTPMSPQSQLSEKARLALQRRDSYAGPAVLSEEEYPPGPASQVSEGSRYSTTVPSDYTSESKTHLLVSHRHINSASTGDADVSNYSNSSRERISSVQVEGSQSSPPTFSSVPQPTSAPGPSILHADSGIRFLRQAAGNADPTYDATSILSPVPSEVPPVYTAR</sequence>
<name>A0A2R6NRF5_9APHY</name>
<protein>
    <submittedName>
        <fullName evidence="3">Uncharacterized protein</fullName>
    </submittedName>
</protein>
<dbReference type="STRING" id="98765.A0A2R6NRF5"/>
<evidence type="ECO:0000256" key="2">
    <source>
        <dbReference type="SAM" id="Phobius"/>
    </source>
</evidence>
<keyword evidence="2" id="KW-1133">Transmembrane helix</keyword>
<feature type="compositionally biased region" description="Polar residues" evidence="1">
    <location>
        <begin position="432"/>
        <end position="477"/>
    </location>
</feature>
<evidence type="ECO:0000313" key="4">
    <source>
        <dbReference type="Proteomes" id="UP000186601"/>
    </source>
</evidence>
<evidence type="ECO:0000256" key="1">
    <source>
        <dbReference type="SAM" id="MobiDB-lite"/>
    </source>
</evidence>
<feature type="compositionally biased region" description="Polar residues" evidence="1">
    <location>
        <begin position="221"/>
        <end position="235"/>
    </location>
</feature>
<feature type="compositionally biased region" description="Pro residues" evidence="1">
    <location>
        <begin position="143"/>
        <end position="157"/>
    </location>
</feature>
<feature type="compositionally biased region" description="Basic and acidic residues" evidence="1">
    <location>
        <begin position="371"/>
        <end position="382"/>
    </location>
</feature>